<comment type="similarity">
    <text evidence="5 6">Belongs to the class I-like SAM-binding methyltransferase superfamily. C5-methyltransferase family.</text>
</comment>
<dbReference type="PRINTS" id="PR00105">
    <property type="entry name" value="C5METTRFRASE"/>
</dbReference>
<comment type="catalytic activity">
    <reaction evidence="7">
        <text>a 2'-deoxycytidine in DNA + S-adenosyl-L-methionine = a 5-methyl-2'-deoxycytidine in DNA + S-adenosyl-L-homocysteine + H(+)</text>
        <dbReference type="Rhea" id="RHEA:13681"/>
        <dbReference type="Rhea" id="RHEA-COMP:11369"/>
        <dbReference type="Rhea" id="RHEA-COMP:11370"/>
        <dbReference type="ChEBI" id="CHEBI:15378"/>
        <dbReference type="ChEBI" id="CHEBI:57856"/>
        <dbReference type="ChEBI" id="CHEBI:59789"/>
        <dbReference type="ChEBI" id="CHEBI:85452"/>
        <dbReference type="ChEBI" id="CHEBI:85454"/>
        <dbReference type="EC" id="2.1.1.37"/>
    </reaction>
</comment>
<evidence type="ECO:0000256" key="1">
    <source>
        <dbReference type="ARBA" id="ARBA00022603"/>
    </source>
</evidence>
<dbReference type="InterPro" id="IPR050390">
    <property type="entry name" value="C5-Methyltransferase"/>
</dbReference>
<dbReference type="NCBIfam" id="TIGR00675">
    <property type="entry name" value="dcm"/>
    <property type="match status" value="1"/>
</dbReference>
<feature type="active site" evidence="5">
    <location>
        <position position="88"/>
    </location>
</feature>
<evidence type="ECO:0000256" key="3">
    <source>
        <dbReference type="ARBA" id="ARBA00022691"/>
    </source>
</evidence>
<organism evidence="9 10">
    <name type="scientific">Streptantibioticus silvisoli</name>
    <dbReference type="NCBI Taxonomy" id="2705255"/>
    <lineage>
        <taxon>Bacteria</taxon>
        <taxon>Bacillati</taxon>
        <taxon>Actinomycetota</taxon>
        <taxon>Actinomycetes</taxon>
        <taxon>Kitasatosporales</taxon>
        <taxon>Streptomycetaceae</taxon>
        <taxon>Streptantibioticus</taxon>
    </lineage>
</organism>
<comment type="caution">
    <text evidence="9">The sequence shown here is derived from an EMBL/GenBank/DDBJ whole genome shotgun (WGS) entry which is preliminary data.</text>
</comment>
<dbReference type="GO" id="GO:0003886">
    <property type="term" value="F:DNA (cytosine-5-)-methyltransferase activity"/>
    <property type="evidence" value="ECO:0007669"/>
    <property type="project" value="UniProtKB-EC"/>
</dbReference>
<dbReference type="PANTHER" id="PTHR10629">
    <property type="entry name" value="CYTOSINE-SPECIFIC METHYLTRANSFERASE"/>
    <property type="match status" value="1"/>
</dbReference>
<sequence>MSDTAPEFISVEICAGAGGQAVGLHRAGFRHLALVEIDENAIATLRTNVKKHGWQDCTVLPRDVKKFTANELQLEAGRLDLLAGGVPCPPFSLAGKQLGRDDERDLFPDMLRLVEKLRPKAVMIENVRGLLQPPEKFQDYRESEIESRLVRAGYERCMWDVLEAGDYGVPQLRPRAILVAMKTEYARFFKPPVPLAGSRITVGAALWRSMRERFSRSGAPDWEARYDEWLELANKSIAPTLVGGSKKHGGADLGPTRAKKAWEALGVNGLGVANNPEDCNPERDLFGKAGPMLTVQQAAIIQGFPEKWHFEGRKTAAYRQVGNAFPPPVAEAVGRCIVAALEAGDAKSVNDAMKPLLPVLEESAPDNTEPADRIGDLEGAVVG</sequence>
<evidence type="ECO:0000256" key="7">
    <source>
        <dbReference type="RuleBase" id="RU000417"/>
    </source>
</evidence>
<dbReference type="PROSITE" id="PS00095">
    <property type="entry name" value="C5_MTASE_2"/>
    <property type="match status" value="1"/>
</dbReference>
<dbReference type="PROSITE" id="PS51679">
    <property type="entry name" value="SAM_MT_C5"/>
    <property type="match status" value="1"/>
</dbReference>
<evidence type="ECO:0000256" key="5">
    <source>
        <dbReference type="PROSITE-ProRule" id="PRU01016"/>
    </source>
</evidence>
<dbReference type="EMBL" id="JAAGKO020000004">
    <property type="protein sequence ID" value="MDI5962108.1"/>
    <property type="molecule type" value="Genomic_DNA"/>
</dbReference>
<evidence type="ECO:0000313" key="10">
    <source>
        <dbReference type="Proteomes" id="UP001156398"/>
    </source>
</evidence>
<keyword evidence="4" id="KW-0680">Restriction system</keyword>
<dbReference type="InterPro" id="IPR001525">
    <property type="entry name" value="C5_MeTfrase"/>
</dbReference>
<dbReference type="RefSeq" id="WP_271324214.1">
    <property type="nucleotide sequence ID" value="NZ_JAAGKO020000004.1"/>
</dbReference>
<reference evidence="9 10" key="1">
    <citation type="submission" date="2023-05" db="EMBL/GenBank/DDBJ databases">
        <title>Streptantibioticus silvisoli sp. nov., acidotolerant actinomycetes 1 from pine litter.</title>
        <authorList>
            <person name="Swiecimska M."/>
            <person name="Golinska P."/>
            <person name="Sangal V."/>
            <person name="Wachnowicz B."/>
            <person name="Goodfellow M."/>
        </authorList>
    </citation>
    <scope>NUCLEOTIDE SEQUENCE [LARGE SCALE GENOMIC DNA]</scope>
    <source>
        <strain evidence="9 10">SL54</strain>
    </source>
</reference>
<dbReference type="Proteomes" id="UP001156398">
    <property type="component" value="Unassembled WGS sequence"/>
</dbReference>
<gene>
    <name evidence="9" type="primary">dcm</name>
    <name evidence="9" type="ORF">POF43_005130</name>
</gene>
<evidence type="ECO:0000313" key="9">
    <source>
        <dbReference type="EMBL" id="MDI5962108.1"/>
    </source>
</evidence>
<dbReference type="PROSITE" id="PS00094">
    <property type="entry name" value="C5_MTASE_1"/>
    <property type="match status" value="1"/>
</dbReference>
<dbReference type="GO" id="GO:0032259">
    <property type="term" value="P:methylation"/>
    <property type="evidence" value="ECO:0007669"/>
    <property type="project" value="UniProtKB-KW"/>
</dbReference>
<accession>A0ABT6VUF3</accession>
<evidence type="ECO:0000256" key="8">
    <source>
        <dbReference type="SAM" id="MobiDB-lite"/>
    </source>
</evidence>
<protein>
    <recommendedName>
        <fullName evidence="7">Cytosine-specific methyltransferase</fullName>
        <ecNumber evidence="7">2.1.1.37</ecNumber>
    </recommendedName>
</protein>
<dbReference type="InterPro" id="IPR031303">
    <property type="entry name" value="C5_meth_CS"/>
</dbReference>
<evidence type="ECO:0000256" key="2">
    <source>
        <dbReference type="ARBA" id="ARBA00022679"/>
    </source>
</evidence>
<keyword evidence="10" id="KW-1185">Reference proteome</keyword>
<dbReference type="Pfam" id="PF00145">
    <property type="entry name" value="DNA_methylase"/>
    <property type="match status" value="1"/>
</dbReference>
<dbReference type="SUPFAM" id="SSF53335">
    <property type="entry name" value="S-adenosyl-L-methionine-dependent methyltransferases"/>
    <property type="match status" value="1"/>
</dbReference>
<dbReference type="InterPro" id="IPR029063">
    <property type="entry name" value="SAM-dependent_MTases_sf"/>
</dbReference>
<evidence type="ECO:0000256" key="6">
    <source>
        <dbReference type="RuleBase" id="RU000416"/>
    </source>
</evidence>
<keyword evidence="1 5" id="KW-0489">Methyltransferase</keyword>
<name>A0ABT6VUF3_9ACTN</name>
<evidence type="ECO:0000256" key="4">
    <source>
        <dbReference type="ARBA" id="ARBA00022747"/>
    </source>
</evidence>
<keyword evidence="2 5" id="KW-0808">Transferase</keyword>
<dbReference type="Gene3D" id="3.40.50.150">
    <property type="entry name" value="Vaccinia Virus protein VP39"/>
    <property type="match status" value="1"/>
</dbReference>
<dbReference type="EC" id="2.1.1.37" evidence="7"/>
<proteinExistence type="inferred from homology"/>
<dbReference type="Gene3D" id="3.90.120.10">
    <property type="entry name" value="DNA Methylase, subunit A, domain 2"/>
    <property type="match status" value="1"/>
</dbReference>
<feature type="region of interest" description="Disordered" evidence="8">
    <location>
        <begin position="361"/>
        <end position="383"/>
    </location>
</feature>
<dbReference type="PANTHER" id="PTHR10629:SF52">
    <property type="entry name" value="DNA (CYTOSINE-5)-METHYLTRANSFERASE 1"/>
    <property type="match status" value="1"/>
</dbReference>
<keyword evidence="3 5" id="KW-0949">S-adenosyl-L-methionine</keyword>
<dbReference type="InterPro" id="IPR018117">
    <property type="entry name" value="C5_DNA_meth_AS"/>
</dbReference>